<name>A0A286U0Y7_9BACT</name>
<evidence type="ECO:0000313" key="2">
    <source>
        <dbReference type="EMBL" id="GAX61782.1"/>
    </source>
</evidence>
<evidence type="ECO:0000313" key="3">
    <source>
        <dbReference type="Proteomes" id="UP000218542"/>
    </source>
</evidence>
<feature type="chain" id="PRO_5012922495" description="SHOCT domain-containing protein" evidence="1">
    <location>
        <begin position="22"/>
        <end position="299"/>
    </location>
</feature>
<keyword evidence="3" id="KW-1185">Reference proteome</keyword>
<dbReference type="OrthoDB" id="254972at2"/>
<dbReference type="AlphaFoldDB" id="A0A286U0Y7"/>
<keyword evidence="1" id="KW-0732">Signal</keyword>
<dbReference type="RefSeq" id="WP_096895148.1">
    <property type="nucleotide sequence ID" value="NZ_BAOS01000027.1"/>
</dbReference>
<accession>A0A286U0Y7</accession>
<protein>
    <recommendedName>
        <fullName evidence="4">SHOCT domain-containing protein</fullName>
    </recommendedName>
</protein>
<evidence type="ECO:0000256" key="1">
    <source>
        <dbReference type="SAM" id="SignalP"/>
    </source>
</evidence>
<dbReference type="EMBL" id="BAOS01000027">
    <property type="protein sequence ID" value="GAX61782.1"/>
    <property type="molecule type" value="Genomic_DNA"/>
</dbReference>
<evidence type="ECO:0008006" key="4">
    <source>
        <dbReference type="Google" id="ProtNLM"/>
    </source>
</evidence>
<feature type="signal peptide" evidence="1">
    <location>
        <begin position="1"/>
        <end position="21"/>
    </location>
</feature>
<comment type="caution">
    <text evidence="2">The sequence shown here is derived from an EMBL/GenBank/DDBJ whole genome shotgun (WGS) entry which is preliminary data.</text>
</comment>
<proteinExistence type="predicted"/>
<gene>
    <name evidence="2" type="ORF">SCALIN_C27_0181</name>
</gene>
<dbReference type="Proteomes" id="UP000218542">
    <property type="component" value="Unassembled WGS sequence"/>
</dbReference>
<dbReference type="PROSITE" id="PS51257">
    <property type="entry name" value="PROKAR_LIPOPROTEIN"/>
    <property type="match status" value="1"/>
</dbReference>
<reference evidence="3" key="1">
    <citation type="journal article" date="2017" name="Environ. Microbiol. Rep.">
        <title>Genetic Diversity of Marine Anaerobic Ammonium-Oxidizing Bacteria as Revealed by Genomic and Proteomic Analyses of 'Candidatus Scalindua japonica'.</title>
        <authorList>
            <person name="Oshiki M."/>
            <person name="Mizuto K."/>
            <person name="Kimura Z."/>
            <person name="Kindaichi T."/>
            <person name="Satoh H."/>
            <person name="Okabe S."/>
        </authorList>
    </citation>
    <scope>NUCLEOTIDE SEQUENCE [LARGE SCALE GENOMIC DNA]</scope>
    <source>
        <strain evidence="3">husup-a2</strain>
    </source>
</reference>
<organism evidence="2 3">
    <name type="scientific">Candidatus Scalindua japonica</name>
    <dbReference type="NCBI Taxonomy" id="1284222"/>
    <lineage>
        <taxon>Bacteria</taxon>
        <taxon>Pseudomonadati</taxon>
        <taxon>Planctomycetota</taxon>
        <taxon>Candidatus Brocadiia</taxon>
        <taxon>Candidatus Brocadiales</taxon>
        <taxon>Candidatus Scalinduaceae</taxon>
        <taxon>Candidatus Scalindua</taxon>
    </lineage>
</organism>
<sequence>MKQYFSFKFIPLLLLLSLVFGCDTFNSFNKKTYKKSNIVGATVDDHNASVEIREEIDENGDVIKKNYNHPYYFTGGGLANILSSIYYTQKSIILGSKGKKQLYKKEELQNIIPPIISAFSMANDSQDILVFSTSDKVLLADAQSYFSMFISNNELNIVFSDILNKKSISDGRSFRKSNKSKFKDPFEVKRSGRWNLIPMEGQRFAPGHQNWLIIDLSSNLYGVTGRGEAVDKVNENSLQTGGRTRSIERKVRTSNNFIEEKQKYQDVRDKLRELKVLSDEGLISEEDYELKKKDLLNEF</sequence>